<dbReference type="GO" id="GO:0005524">
    <property type="term" value="F:ATP binding"/>
    <property type="evidence" value="ECO:0007669"/>
    <property type="project" value="UniProtKB-KW"/>
</dbReference>
<dbReference type="HAMAP" id="MF_00534">
    <property type="entry name" value="Asn_tRNA_synth"/>
    <property type="match status" value="1"/>
</dbReference>
<keyword evidence="7 11" id="KW-0030">Aminoacyl-tRNA synthetase</keyword>
<keyword evidence="3" id="KW-0436">Ligase</keyword>
<sequence>MAPTPGLPSSDLLKKAQEMAGRLTVADSTKVTKISSLLSSLRRNPFDSRYESVSDNINKAINNCSTTKVPSTLTFQQLDLILSKKTLDDKNNDEYSDTKSSECPEVKNVQVSNTGGTSGDQSFEKRENELEVEQKFSKEKCLVKVFGWCKSMRSQDGGRLLFVIVNDGSCKPNLQIVVHNDSKGYKEALKCKSGTSIQANGFLVNRETQPKPAKEVSKENDSELQGEHKDYELLEEVSNRYELHITSDDSNYIQVLGLTNCPGTYPIAKKDLTMEFLRENAHLRPRTYLISAVMRIRSSLSIAIHLFFQSKNFHYLNSPVITTADCEGAGELFQVTTMFENVKNVKELVNKMYSKDTQPEVPNNSLNPDPKPSNDAENNCGGRPEDTSGFNGTEEKDSDSKVNEPVDSTVDKTNAVNTDYKLLYKAVDFKKDFFKKKSFLTCSGQLSAENYCCSMGSVYTFGPTFRAENSHTNRHLSEFWMIEPEMTLVDLPGLMELTEEFIKFLVNYILKHNYDDLVFFNNTVDKELLSRLHNIVNKEFVHLSYTGVIDILQEYIKENPEQPFEYNDVHWGIDLQSEHERFISEKVFNGPVIIYNYPKQIKAFYMRRNDDNKTVAAMDLIIPKIGELIGGSQREERFDYLEKSIKENKLNMQDYWWYLDLRRYGTIVHSGFGLGFERLIMMVTGVQNIKDVIPFPRYSGHSLF</sequence>
<dbReference type="EC" id="6.1.1.22" evidence="2"/>
<dbReference type="GO" id="GO:0005739">
    <property type="term" value="C:mitochondrion"/>
    <property type="evidence" value="ECO:0007669"/>
    <property type="project" value="TreeGrafter"/>
</dbReference>
<feature type="compositionally biased region" description="Basic and acidic residues" evidence="8">
    <location>
        <begin position="91"/>
        <end position="105"/>
    </location>
</feature>
<dbReference type="Gene3D" id="3.30.930.10">
    <property type="entry name" value="Bira Bifunctional Protein, Domain 2"/>
    <property type="match status" value="1"/>
</dbReference>
<dbReference type="PROSITE" id="PS50862">
    <property type="entry name" value="AA_TRNA_LIGASE_II"/>
    <property type="match status" value="1"/>
</dbReference>
<dbReference type="PRINTS" id="PR01042">
    <property type="entry name" value="TRNASYNTHASP"/>
</dbReference>
<evidence type="ECO:0000313" key="10">
    <source>
        <dbReference type="EMBL" id="SVP90711.1"/>
    </source>
</evidence>
<feature type="region of interest" description="Disordered" evidence="8">
    <location>
        <begin position="202"/>
        <end position="225"/>
    </location>
</feature>
<protein>
    <recommendedName>
        <fullName evidence="2">asparagine--tRNA ligase</fullName>
        <ecNumber evidence="2">6.1.1.22</ecNumber>
    </recommendedName>
</protein>
<keyword evidence="4" id="KW-0547">Nucleotide-binding</keyword>
<evidence type="ECO:0000313" key="11">
    <source>
        <dbReference type="EMBL" id="SVP91233.1"/>
    </source>
</evidence>
<dbReference type="SUPFAM" id="SSF50249">
    <property type="entry name" value="Nucleic acid-binding proteins"/>
    <property type="match status" value="1"/>
</dbReference>
<evidence type="ECO:0000256" key="6">
    <source>
        <dbReference type="ARBA" id="ARBA00022917"/>
    </source>
</evidence>
<dbReference type="AlphaFoldDB" id="A0A3B0MM46"/>
<dbReference type="InterPro" id="IPR006195">
    <property type="entry name" value="aa-tRNA-synth_II"/>
</dbReference>
<dbReference type="InterPro" id="IPR012340">
    <property type="entry name" value="NA-bd_OB-fold"/>
</dbReference>
<organism evidence="11">
    <name type="scientific">Theileria annulata</name>
    <dbReference type="NCBI Taxonomy" id="5874"/>
    <lineage>
        <taxon>Eukaryota</taxon>
        <taxon>Sar</taxon>
        <taxon>Alveolata</taxon>
        <taxon>Apicomplexa</taxon>
        <taxon>Aconoidasida</taxon>
        <taxon>Piroplasmida</taxon>
        <taxon>Theileriidae</taxon>
        <taxon>Theileria</taxon>
    </lineage>
</organism>
<dbReference type="InterPro" id="IPR004365">
    <property type="entry name" value="NA-bd_OB_tRNA"/>
</dbReference>
<feature type="compositionally biased region" description="Polar residues" evidence="8">
    <location>
        <begin position="109"/>
        <end position="121"/>
    </location>
</feature>
<reference evidence="11" key="1">
    <citation type="submission" date="2018-07" db="EMBL/GenBank/DDBJ databases">
        <authorList>
            <person name="Quirk P.G."/>
            <person name="Krulwich T.A."/>
        </authorList>
    </citation>
    <scope>NUCLEOTIDE SEQUENCE</scope>
    <source>
        <strain evidence="11">Anand</strain>
    </source>
</reference>
<evidence type="ECO:0000256" key="2">
    <source>
        <dbReference type="ARBA" id="ARBA00012816"/>
    </source>
</evidence>
<dbReference type="NCBIfam" id="NF003037">
    <property type="entry name" value="PRK03932.1"/>
    <property type="match status" value="1"/>
</dbReference>
<dbReference type="InterPro" id="IPR045864">
    <property type="entry name" value="aa-tRNA-synth_II/BPL/LPL"/>
</dbReference>
<feature type="compositionally biased region" description="Basic and acidic residues" evidence="8">
    <location>
        <begin position="393"/>
        <end position="404"/>
    </location>
</feature>
<feature type="domain" description="Aminoacyl-transfer RNA synthetases class-II family profile" evidence="9">
    <location>
        <begin position="458"/>
        <end position="694"/>
    </location>
</feature>
<evidence type="ECO:0000256" key="5">
    <source>
        <dbReference type="ARBA" id="ARBA00022840"/>
    </source>
</evidence>
<dbReference type="EMBL" id="UIVT01000002">
    <property type="protein sequence ID" value="SVP90711.1"/>
    <property type="molecule type" value="Genomic_DNA"/>
</dbReference>
<dbReference type="PANTHER" id="PTHR22594:SF34">
    <property type="entry name" value="ASPARAGINE--TRNA LIGASE, MITOCHONDRIAL-RELATED"/>
    <property type="match status" value="1"/>
</dbReference>
<dbReference type="GO" id="GO:0006421">
    <property type="term" value="P:asparaginyl-tRNA aminoacylation"/>
    <property type="evidence" value="ECO:0007669"/>
    <property type="project" value="InterPro"/>
</dbReference>
<dbReference type="GO" id="GO:0004816">
    <property type="term" value="F:asparagine-tRNA ligase activity"/>
    <property type="evidence" value="ECO:0007669"/>
    <property type="project" value="UniProtKB-EC"/>
</dbReference>
<proteinExistence type="inferred from homology"/>
<evidence type="ECO:0000256" key="1">
    <source>
        <dbReference type="ARBA" id="ARBA00008226"/>
    </source>
</evidence>
<evidence type="ECO:0000256" key="7">
    <source>
        <dbReference type="ARBA" id="ARBA00023146"/>
    </source>
</evidence>
<feature type="region of interest" description="Disordered" evidence="8">
    <location>
        <begin position="356"/>
        <end position="409"/>
    </location>
</feature>
<keyword evidence="6" id="KW-0648">Protein biosynthesis</keyword>
<dbReference type="Gene3D" id="2.40.50.140">
    <property type="entry name" value="Nucleic acid-binding proteins"/>
    <property type="match status" value="1"/>
</dbReference>
<dbReference type="FunFam" id="3.30.930.10:FF:000016">
    <property type="entry name" value="Asparagine--tRNA ligase"/>
    <property type="match status" value="1"/>
</dbReference>
<feature type="compositionally biased region" description="Basic and acidic residues" evidence="8">
    <location>
        <begin position="208"/>
        <end position="225"/>
    </location>
</feature>
<dbReference type="PANTHER" id="PTHR22594">
    <property type="entry name" value="ASPARTYL/LYSYL-TRNA SYNTHETASE"/>
    <property type="match status" value="1"/>
</dbReference>
<name>A0A3B0MM46_THEAN</name>
<dbReference type="SUPFAM" id="SSF55681">
    <property type="entry name" value="Class II aaRS and biotin synthetases"/>
    <property type="match status" value="1"/>
</dbReference>
<dbReference type="InterPro" id="IPR002312">
    <property type="entry name" value="Asp/Asn-tRNA-synth_IIb"/>
</dbReference>
<evidence type="ECO:0000259" key="9">
    <source>
        <dbReference type="PROSITE" id="PS50862"/>
    </source>
</evidence>
<evidence type="ECO:0000256" key="3">
    <source>
        <dbReference type="ARBA" id="ARBA00022598"/>
    </source>
</evidence>
<comment type="similarity">
    <text evidence="1">Belongs to the class-II aminoacyl-tRNA synthetase family.</text>
</comment>
<dbReference type="NCBIfam" id="TIGR00457">
    <property type="entry name" value="asnS"/>
    <property type="match status" value="1"/>
</dbReference>
<gene>
    <name evidence="10" type="ORF">TAT_000142200</name>
    <name evidence="11" type="ORF">TAV_000142200</name>
</gene>
<evidence type="ECO:0000256" key="4">
    <source>
        <dbReference type="ARBA" id="ARBA00022741"/>
    </source>
</evidence>
<dbReference type="VEuPathDB" id="PiroplasmaDB:TA14880"/>
<dbReference type="Pfam" id="PF00152">
    <property type="entry name" value="tRNA-synt_2"/>
    <property type="match status" value="1"/>
</dbReference>
<keyword evidence="5" id="KW-0067">ATP-binding</keyword>
<dbReference type="GO" id="GO:0003676">
    <property type="term" value="F:nucleic acid binding"/>
    <property type="evidence" value="ECO:0007669"/>
    <property type="project" value="InterPro"/>
</dbReference>
<feature type="region of interest" description="Disordered" evidence="8">
    <location>
        <begin position="91"/>
        <end position="126"/>
    </location>
</feature>
<dbReference type="CDD" id="cd04318">
    <property type="entry name" value="EcAsnRS_like_N"/>
    <property type="match status" value="1"/>
</dbReference>
<dbReference type="EMBL" id="UIVS01000002">
    <property type="protein sequence ID" value="SVP91233.1"/>
    <property type="molecule type" value="Genomic_DNA"/>
</dbReference>
<dbReference type="InterPro" id="IPR004364">
    <property type="entry name" value="Aa-tRNA-synt_II"/>
</dbReference>
<dbReference type="InterPro" id="IPR004522">
    <property type="entry name" value="Asn-tRNA-ligase"/>
</dbReference>
<accession>A0A3B0MM46</accession>
<evidence type="ECO:0000256" key="8">
    <source>
        <dbReference type="SAM" id="MobiDB-lite"/>
    </source>
</evidence>
<dbReference type="Pfam" id="PF01336">
    <property type="entry name" value="tRNA_anti-codon"/>
    <property type="match status" value="1"/>
</dbReference>